<dbReference type="AlphaFoldDB" id="A0A5J4SZB9"/>
<dbReference type="InterPro" id="IPR029068">
    <property type="entry name" value="Glyas_Bleomycin-R_OHBP_Dase"/>
</dbReference>
<feature type="domain" description="Glyoxalase/fosfomycin resistance/dioxygenase" evidence="1">
    <location>
        <begin position="8"/>
        <end position="135"/>
    </location>
</feature>
<name>A0A5J4SZB9_9ZZZZ</name>
<proteinExistence type="predicted"/>
<reference evidence="2" key="1">
    <citation type="submission" date="2019-03" db="EMBL/GenBank/DDBJ databases">
        <title>Single cell metagenomics reveals metabolic interactions within the superorganism composed of flagellate Streblomastix strix and complex community of Bacteroidetes bacteria on its surface.</title>
        <authorList>
            <person name="Treitli S.C."/>
            <person name="Kolisko M."/>
            <person name="Husnik F."/>
            <person name="Keeling P."/>
            <person name="Hampl V."/>
        </authorList>
    </citation>
    <scope>NUCLEOTIDE SEQUENCE</scope>
    <source>
        <strain evidence="2">STM</strain>
    </source>
</reference>
<dbReference type="InterPro" id="IPR004360">
    <property type="entry name" value="Glyas_Fos-R_dOase_dom"/>
</dbReference>
<gene>
    <name evidence="2" type="ORF">EZS27_001330</name>
</gene>
<dbReference type="InterPro" id="IPR028973">
    <property type="entry name" value="PhnB-like"/>
</dbReference>
<accession>A0A5J4SZB9</accession>
<dbReference type="PANTHER" id="PTHR33990:SF1">
    <property type="entry name" value="PROTEIN YJDN"/>
    <property type="match status" value="1"/>
</dbReference>
<dbReference type="PANTHER" id="PTHR33990">
    <property type="entry name" value="PROTEIN YJDN-RELATED"/>
    <property type="match status" value="1"/>
</dbReference>
<organism evidence="2">
    <name type="scientific">termite gut metagenome</name>
    <dbReference type="NCBI Taxonomy" id="433724"/>
    <lineage>
        <taxon>unclassified sequences</taxon>
        <taxon>metagenomes</taxon>
        <taxon>organismal metagenomes</taxon>
    </lineage>
</organism>
<evidence type="ECO:0000259" key="1">
    <source>
        <dbReference type="Pfam" id="PF00903"/>
    </source>
</evidence>
<sequence length="145" mass="16203">MTTVNAYLSFKGNCEEAFNFYKSVFGNEFAFTGRYKDMPSSDQPIPEPEYNKIMHISLPVGQGTALYGNDMLEASGQATVPGNNFALTVNTESEAEARRIFNALSAGGKVSMPLEKTFWGALFGMFTDKFDVNWMVNYNYNPDEK</sequence>
<dbReference type="EMBL" id="SNRY01000015">
    <property type="protein sequence ID" value="KAA6351367.1"/>
    <property type="molecule type" value="Genomic_DNA"/>
</dbReference>
<dbReference type="Pfam" id="PF00903">
    <property type="entry name" value="Glyoxalase"/>
    <property type="match status" value="1"/>
</dbReference>
<dbReference type="SUPFAM" id="SSF54593">
    <property type="entry name" value="Glyoxalase/Bleomycin resistance protein/Dihydroxybiphenyl dioxygenase"/>
    <property type="match status" value="1"/>
</dbReference>
<dbReference type="Gene3D" id="3.10.180.10">
    <property type="entry name" value="2,3-Dihydroxybiphenyl 1,2-Dioxygenase, domain 1"/>
    <property type="match status" value="1"/>
</dbReference>
<protein>
    <recommendedName>
        <fullName evidence="1">Glyoxalase/fosfomycin resistance/dioxygenase domain-containing protein</fullName>
    </recommendedName>
</protein>
<comment type="caution">
    <text evidence="2">The sequence shown here is derived from an EMBL/GenBank/DDBJ whole genome shotgun (WGS) entry which is preliminary data.</text>
</comment>
<dbReference type="CDD" id="cd06588">
    <property type="entry name" value="PhnB_like"/>
    <property type="match status" value="1"/>
</dbReference>
<evidence type="ECO:0000313" key="2">
    <source>
        <dbReference type="EMBL" id="KAA6351367.1"/>
    </source>
</evidence>